<evidence type="ECO:0000313" key="8">
    <source>
        <dbReference type="EMBL" id="MCP2332709.1"/>
    </source>
</evidence>
<comment type="subcellular location">
    <subcellularLocation>
        <location evidence="1">Cell membrane</location>
        <topology evidence="1">Multi-pass membrane protein</topology>
    </subcellularLocation>
</comment>
<feature type="transmembrane region" description="Helical" evidence="6">
    <location>
        <begin position="6"/>
        <end position="23"/>
    </location>
</feature>
<evidence type="ECO:0000256" key="5">
    <source>
        <dbReference type="ARBA" id="ARBA00023136"/>
    </source>
</evidence>
<evidence type="ECO:0000313" key="9">
    <source>
        <dbReference type="Proteomes" id="UP000791080"/>
    </source>
</evidence>
<evidence type="ECO:0000259" key="7">
    <source>
        <dbReference type="Pfam" id="PF00482"/>
    </source>
</evidence>
<evidence type="ECO:0000256" key="2">
    <source>
        <dbReference type="ARBA" id="ARBA00022475"/>
    </source>
</evidence>
<dbReference type="PANTHER" id="PTHR35007:SF3">
    <property type="entry name" value="POSSIBLE CONSERVED ALANINE RICH MEMBRANE PROTEIN"/>
    <property type="match status" value="1"/>
</dbReference>
<dbReference type="Pfam" id="PF00482">
    <property type="entry name" value="T2SSF"/>
    <property type="match status" value="1"/>
</dbReference>
<keyword evidence="9" id="KW-1185">Reference proteome</keyword>
<protein>
    <submittedName>
        <fullName evidence="8">Type II secretion system (T2SS), protein F</fullName>
    </submittedName>
</protein>
<accession>A0ABT1JJL5</accession>
<feature type="transmembrane region" description="Helical" evidence="6">
    <location>
        <begin position="214"/>
        <end position="236"/>
    </location>
</feature>
<dbReference type="RefSeq" id="WP_030226171.1">
    <property type="nucleotide sequence ID" value="NZ_AUBJ02000001.1"/>
</dbReference>
<name>A0ABT1JJL5_ACTCY</name>
<comment type="caution">
    <text evidence="8">The sequence shown here is derived from an EMBL/GenBank/DDBJ whole genome shotgun (WGS) entry which is preliminary data.</text>
</comment>
<evidence type="ECO:0000256" key="6">
    <source>
        <dbReference type="SAM" id="Phobius"/>
    </source>
</evidence>
<sequence length="242" mass="25390">MTAVTIMVWAVAVVVAPLGWRVARRRLRTTSPVHERRVKILTNGPAVRAGAAAVVGFLLAEGPAALPVGVAAAVLTVLVDRWHAGRRRSRPPDPATLAATWDLLAACLRSGMSPPAAVRLASDELDHSDCRVVARPLRLVADLLVRGEDAATAWRPARAQPELRELATAVRRSASAGSALAETAERLARESRAAALDTAEADAQRAGVLVAAPLALCFLPAFLLLGVVPVLVGLAADVLSTW</sequence>
<dbReference type="Proteomes" id="UP000791080">
    <property type="component" value="Unassembled WGS sequence"/>
</dbReference>
<dbReference type="EMBL" id="AUBJ02000001">
    <property type="protein sequence ID" value="MCP2332709.1"/>
    <property type="molecule type" value="Genomic_DNA"/>
</dbReference>
<proteinExistence type="predicted"/>
<dbReference type="InterPro" id="IPR018076">
    <property type="entry name" value="T2SS_GspF_dom"/>
</dbReference>
<keyword evidence="3 6" id="KW-0812">Transmembrane</keyword>
<reference evidence="8 9" key="1">
    <citation type="submission" date="2022-06" db="EMBL/GenBank/DDBJ databases">
        <title>Genomic Encyclopedia of Type Strains, Phase I: the one thousand microbial genomes (KMG-I) project.</title>
        <authorList>
            <person name="Kyrpides N."/>
        </authorList>
    </citation>
    <scope>NUCLEOTIDE SEQUENCE [LARGE SCALE GENOMIC DNA]</scope>
    <source>
        <strain evidence="8 9">DSM 43889</strain>
    </source>
</reference>
<evidence type="ECO:0000256" key="3">
    <source>
        <dbReference type="ARBA" id="ARBA00022692"/>
    </source>
</evidence>
<keyword evidence="5 6" id="KW-0472">Membrane</keyword>
<keyword evidence="4 6" id="KW-1133">Transmembrane helix</keyword>
<dbReference type="PANTHER" id="PTHR35007">
    <property type="entry name" value="INTEGRAL MEMBRANE PROTEIN-RELATED"/>
    <property type="match status" value="1"/>
</dbReference>
<feature type="domain" description="Type II secretion system protein GspF" evidence="7">
    <location>
        <begin position="102"/>
        <end position="226"/>
    </location>
</feature>
<evidence type="ECO:0000256" key="4">
    <source>
        <dbReference type="ARBA" id="ARBA00022989"/>
    </source>
</evidence>
<organism evidence="8 9">
    <name type="scientific">Actinoalloteichus caeruleus DSM 43889</name>
    <dbReference type="NCBI Taxonomy" id="1120930"/>
    <lineage>
        <taxon>Bacteria</taxon>
        <taxon>Bacillati</taxon>
        <taxon>Actinomycetota</taxon>
        <taxon>Actinomycetes</taxon>
        <taxon>Pseudonocardiales</taxon>
        <taxon>Pseudonocardiaceae</taxon>
        <taxon>Actinoalloteichus</taxon>
        <taxon>Actinoalloteichus cyanogriseus</taxon>
    </lineage>
</organism>
<keyword evidence="2" id="KW-1003">Cell membrane</keyword>
<gene>
    <name evidence="8" type="ORF">G443_002979</name>
</gene>
<evidence type="ECO:0000256" key="1">
    <source>
        <dbReference type="ARBA" id="ARBA00004651"/>
    </source>
</evidence>